<reference evidence="1 2" key="1">
    <citation type="journal article" date="2019" name="Sci. Rep.">
        <title>Orb-weaving spider Araneus ventricosus genome elucidates the spidroin gene catalogue.</title>
        <authorList>
            <person name="Kono N."/>
            <person name="Nakamura H."/>
            <person name="Ohtoshi R."/>
            <person name="Moran D.A.P."/>
            <person name="Shinohara A."/>
            <person name="Yoshida Y."/>
            <person name="Fujiwara M."/>
            <person name="Mori M."/>
            <person name="Tomita M."/>
            <person name="Arakawa K."/>
        </authorList>
    </citation>
    <scope>NUCLEOTIDE SEQUENCE [LARGE SCALE GENOMIC DNA]</scope>
</reference>
<dbReference type="EMBL" id="BGPR01011581">
    <property type="protein sequence ID" value="GBN51991.1"/>
    <property type="molecule type" value="Genomic_DNA"/>
</dbReference>
<evidence type="ECO:0000313" key="2">
    <source>
        <dbReference type="Proteomes" id="UP000499080"/>
    </source>
</evidence>
<dbReference type="AlphaFoldDB" id="A0A4Y2PLC8"/>
<protein>
    <submittedName>
        <fullName evidence="1">Uncharacterized protein</fullName>
    </submittedName>
</protein>
<name>A0A4Y2PLC8_ARAVE</name>
<organism evidence="1 2">
    <name type="scientific">Araneus ventricosus</name>
    <name type="common">Orbweaver spider</name>
    <name type="synonym">Epeira ventricosa</name>
    <dbReference type="NCBI Taxonomy" id="182803"/>
    <lineage>
        <taxon>Eukaryota</taxon>
        <taxon>Metazoa</taxon>
        <taxon>Ecdysozoa</taxon>
        <taxon>Arthropoda</taxon>
        <taxon>Chelicerata</taxon>
        <taxon>Arachnida</taxon>
        <taxon>Araneae</taxon>
        <taxon>Araneomorphae</taxon>
        <taxon>Entelegynae</taxon>
        <taxon>Araneoidea</taxon>
        <taxon>Araneidae</taxon>
        <taxon>Araneus</taxon>
    </lineage>
</organism>
<gene>
    <name evidence="1" type="ORF">AVEN_173923_1</name>
</gene>
<comment type="caution">
    <text evidence="1">The sequence shown here is derived from an EMBL/GenBank/DDBJ whole genome shotgun (WGS) entry which is preliminary data.</text>
</comment>
<proteinExistence type="predicted"/>
<sequence>AYTRVEQPTAAGSKKSIMECYRTAPYIPKVIDRSIRTISRTGTLSGILRSPHHWKQVIHNARDYIEEL</sequence>
<keyword evidence="2" id="KW-1185">Reference proteome</keyword>
<dbReference type="Proteomes" id="UP000499080">
    <property type="component" value="Unassembled WGS sequence"/>
</dbReference>
<feature type="non-terminal residue" evidence="1">
    <location>
        <position position="1"/>
    </location>
</feature>
<accession>A0A4Y2PLC8</accession>
<evidence type="ECO:0000313" key="1">
    <source>
        <dbReference type="EMBL" id="GBN51991.1"/>
    </source>
</evidence>